<dbReference type="AlphaFoldDB" id="A0A9P6W6R8"/>
<keyword evidence="4" id="KW-1185">Reference proteome</keyword>
<feature type="compositionally biased region" description="Low complexity" evidence="1">
    <location>
        <begin position="16"/>
        <end position="25"/>
    </location>
</feature>
<evidence type="ECO:0000259" key="2">
    <source>
        <dbReference type="PROSITE" id="PS51207"/>
    </source>
</evidence>
<feature type="region of interest" description="Disordered" evidence="1">
    <location>
        <begin position="1"/>
        <end position="32"/>
    </location>
</feature>
<reference evidence="3 4" key="1">
    <citation type="submission" date="2020-11" db="EMBL/GenBank/DDBJ databases">
        <title>Kefir isolates.</title>
        <authorList>
            <person name="Marcisauskas S."/>
            <person name="Kim Y."/>
            <person name="Blasche S."/>
        </authorList>
    </citation>
    <scope>NUCLEOTIDE SEQUENCE [LARGE SCALE GENOMIC DNA]</scope>
    <source>
        <strain evidence="3 4">KR</strain>
    </source>
</reference>
<evidence type="ECO:0000313" key="3">
    <source>
        <dbReference type="EMBL" id="KAG0663698.1"/>
    </source>
</evidence>
<dbReference type="PROSITE" id="PS51207">
    <property type="entry name" value="PXA"/>
    <property type="match status" value="1"/>
</dbReference>
<feature type="domain" description="PXA" evidence="2">
    <location>
        <begin position="56"/>
        <end position="264"/>
    </location>
</feature>
<proteinExistence type="predicted"/>
<name>A0A9P6W6R8_RHOMI</name>
<gene>
    <name evidence="3" type="ORF">C6P46_002267</name>
</gene>
<protein>
    <recommendedName>
        <fullName evidence="2">PXA domain-containing protein</fullName>
    </recommendedName>
</protein>
<evidence type="ECO:0000313" key="4">
    <source>
        <dbReference type="Proteomes" id="UP000777482"/>
    </source>
</evidence>
<dbReference type="PANTHER" id="PTHR22775">
    <property type="entry name" value="SORTING NEXIN"/>
    <property type="match status" value="1"/>
</dbReference>
<dbReference type="InterPro" id="IPR003114">
    <property type="entry name" value="Phox_assoc"/>
</dbReference>
<dbReference type="EMBL" id="PUHQ01000018">
    <property type="protein sequence ID" value="KAG0663698.1"/>
    <property type="molecule type" value="Genomic_DNA"/>
</dbReference>
<comment type="caution">
    <text evidence="3">The sequence shown here is derived from an EMBL/GenBank/DDBJ whole genome shotgun (WGS) entry which is preliminary data.</text>
</comment>
<dbReference type="Pfam" id="PF02194">
    <property type="entry name" value="PXA"/>
    <property type="match status" value="1"/>
</dbReference>
<dbReference type="GO" id="GO:0035091">
    <property type="term" value="F:phosphatidylinositol binding"/>
    <property type="evidence" value="ECO:0007669"/>
    <property type="project" value="TreeGrafter"/>
</dbReference>
<organism evidence="3 4">
    <name type="scientific">Rhodotorula mucilaginosa</name>
    <name type="common">Yeast</name>
    <name type="synonym">Rhodotorula rubra</name>
    <dbReference type="NCBI Taxonomy" id="5537"/>
    <lineage>
        <taxon>Eukaryota</taxon>
        <taxon>Fungi</taxon>
        <taxon>Dikarya</taxon>
        <taxon>Basidiomycota</taxon>
        <taxon>Pucciniomycotina</taxon>
        <taxon>Microbotryomycetes</taxon>
        <taxon>Sporidiobolales</taxon>
        <taxon>Sporidiobolaceae</taxon>
        <taxon>Rhodotorula</taxon>
    </lineage>
</organism>
<dbReference type="PANTHER" id="PTHR22775:SF3">
    <property type="entry name" value="SORTING NEXIN-13"/>
    <property type="match status" value="1"/>
</dbReference>
<accession>A0A9P6W6R8</accession>
<evidence type="ECO:0000256" key="1">
    <source>
        <dbReference type="SAM" id="MobiDB-lite"/>
    </source>
</evidence>
<dbReference type="SMART" id="SM00313">
    <property type="entry name" value="PXA"/>
    <property type="match status" value="1"/>
</dbReference>
<dbReference type="OrthoDB" id="5582218at2759"/>
<sequence>MAALRPRVPPRPSARPPAAGATPSADKGDAPPLYRRILYPPSSSIPTPRILHSPAHAVLDPLILDLIALTLRAYVSPWYNGSISRDPDKQFLQAVTNVLVHVVQALEVRLAALDWSALVLQDLPQVLTEHYRDWDLAEEKASPAGNSSDKTRSTSHNLSRDELFDRIHPHLAVHLVPPADAAPLITTPATPLPPLGARVDPVYLRALTDHLLKLVLPPEDYRSVAERAILREILVGVVFRTVFERVAQPWFLYALIAKQLEPRIEAKRAAAAEDVTAASASTGGIIAGAIGPALQGLASKLGNWLADSASSSSPKPATAPTSPLTPPPPAVHPSFLALISAILPPSLFFTQLVSLTSLALFFLSDRVSSYLSSLVTVRLANAQTAQTVLEAIKATLFPLEGGWPALREADPDQEEREEWKRRAEVALAEYLPDWLPSLVTTTPATAPPDPSSSSPSTSDEQRARIDLARHLLRPLVSHTANVHLFVLVLDLVVGHVAPEMVTGEGWSSE</sequence>
<feature type="region of interest" description="Disordered" evidence="1">
    <location>
        <begin position="441"/>
        <end position="461"/>
    </location>
</feature>
<dbReference type="Proteomes" id="UP000777482">
    <property type="component" value="Unassembled WGS sequence"/>
</dbReference>